<dbReference type="GO" id="GO:0003676">
    <property type="term" value="F:nucleic acid binding"/>
    <property type="evidence" value="ECO:0007669"/>
    <property type="project" value="InterPro"/>
</dbReference>
<evidence type="ECO:0000256" key="2">
    <source>
        <dbReference type="SAM" id="MobiDB-lite"/>
    </source>
</evidence>
<reference evidence="4 5" key="1">
    <citation type="journal article" date="2018" name="G3 (Bethesda)">
        <title>Phylogenetic and Phylogenomic Definition of Rhizopus Species.</title>
        <authorList>
            <person name="Gryganskyi A.P."/>
            <person name="Golan J."/>
            <person name="Dolatabadi S."/>
            <person name="Mondo S."/>
            <person name="Robb S."/>
            <person name="Idnurm A."/>
            <person name="Muszewska A."/>
            <person name="Steczkiewicz K."/>
            <person name="Masonjones S."/>
            <person name="Liao H.L."/>
            <person name="Gajdeczka M.T."/>
            <person name="Anike F."/>
            <person name="Vuek A."/>
            <person name="Anishchenko I.M."/>
            <person name="Voigt K."/>
            <person name="de Hoog G.S."/>
            <person name="Smith M.E."/>
            <person name="Heitman J."/>
            <person name="Vilgalys R."/>
            <person name="Stajich J.E."/>
        </authorList>
    </citation>
    <scope>NUCLEOTIDE SEQUENCE [LARGE SCALE GENOMIC DNA]</scope>
    <source>
        <strain evidence="4 5">CBS 357.93</strain>
    </source>
</reference>
<feature type="non-terminal residue" evidence="4">
    <location>
        <position position="311"/>
    </location>
</feature>
<dbReference type="GO" id="GO:0008270">
    <property type="term" value="F:zinc ion binding"/>
    <property type="evidence" value="ECO:0007669"/>
    <property type="project" value="UniProtKB-KW"/>
</dbReference>
<dbReference type="PANTHER" id="PTHR33223:SF6">
    <property type="entry name" value="CCHC-TYPE DOMAIN-CONTAINING PROTEIN"/>
    <property type="match status" value="1"/>
</dbReference>
<keyword evidence="1" id="KW-0479">Metal-binding</keyword>
<protein>
    <recommendedName>
        <fullName evidence="3">CCHC-type domain-containing protein</fullName>
    </recommendedName>
</protein>
<dbReference type="SUPFAM" id="SSF57756">
    <property type="entry name" value="Retrovirus zinc finger-like domains"/>
    <property type="match status" value="1"/>
</dbReference>
<dbReference type="Pfam" id="PF03732">
    <property type="entry name" value="Retrotrans_gag"/>
    <property type="match status" value="1"/>
</dbReference>
<evidence type="ECO:0000256" key="1">
    <source>
        <dbReference type="PROSITE-ProRule" id="PRU00047"/>
    </source>
</evidence>
<organism evidence="4 5">
    <name type="scientific">Rhizopus azygosporus</name>
    <name type="common">Rhizopus microsporus var. azygosporus</name>
    <dbReference type="NCBI Taxonomy" id="86630"/>
    <lineage>
        <taxon>Eukaryota</taxon>
        <taxon>Fungi</taxon>
        <taxon>Fungi incertae sedis</taxon>
        <taxon>Mucoromycota</taxon>
        <taxon>Mucoromycotina</taxon>
        <taxon>Mucoromycetes</taxon>
        <taxon>Mucorales</taxon>
        <taxon>Mucorineae</taxon>
        <taxon>Rhizopodaceae</taxon>
        <taxon>Rhizopus</taxon>
    </lineage>
</organism>
<comment type="caution">
    <text evidence="4">The sequence shown here is derived from an EMBL/GenBank/DDBJ whole genome shotgun (WGS) entry which is preliminary data.</text>
</comment>
<gene>
    <name evidence="4" type="ORF">CU097_001134</name>
</gene>
<dbReference type="EMBL" id="PJQL01004829">
    <property type="protein sequence ID" value="RCH78910.1"/>
    <property type="molecule type" value="Genomic_DNA"/>
</dbReference>
<dbReference type="InterPro" id="IPR005162">
    <property type="entry name" value="Retrotrans_gag_dom"/>
</dbReference>
<dbReference type="PROSITE" id="PS50158">
    <property type="entry name" value="ZF_CCHC"/>
    <property type="match status" value="1"/>
</dbReference>
<keyword evidence="5" id="KW-1185">Reference proteome</keyword>
<evidence type="ECO:0000259" key="3">
    <source>
        <dbReference type="PROSITE" id="PS50158"/>
    </source>
</evidence>
<dbReference type="STRING" id="86630.A0A367IMK1"/>
<evidence type="ECO:0000313" key="5">
    <source>
        <dbReference type="Proteomes" id="UP000252139"/>
    </source>
</evidence>
<evidence type="ECO:0000313" key="4">
    <source>
        <dbReference type="EMBL" id="RCH78910.1"/>
    </source>
</evidence>
<dbReference type="InterPro" id="IPR001878">
    <property type="entry name" value="Znf_CCHC"/>
</dbReference>
<dbReference type="PANTHER" id="PTHR33223">
    <property type="entry name" value="CCHC-TYPE DOMAIN-CONTAINING PROTEIN"/>
    <property type="match status" value="1"/>
</dbReference>
<keyword evidence="1" id="KW-0862">Zinc</keyword>
<dbReference type="Gene3D" id="4.10.60.10">
    <property type="entry name" value="Zinc finger, CCHC-type"/>
    <property type="match status" value="1"/>
</dbReference>
<name>A0A367IMK1_RHIAZ</name>
<dbReference type="InterPro" id="IPR036875">
    <property type="entry name" value="Znf_CCHC_sf"/>
</dbReference>
<dbReference type="Proteomes" id="UP000252139">
    <property type="component" value="Unassembled WGS sequence"/>
</dbReference>
<dbReference type="SMART" id="SM00343">
    <property type="entry name" value="ZnF_C2HC"/>
    <property type="match status" value="1"/>
</dbReference>
<feature type="region of interest" description="Disordered" evidence="2">
    <location>
        <begin position="284"/>
        <end position="311"/>
    </location>
</feature>
<dbReference type="AlphaFoldDB" id="A0A367IMK1"/>
<proteinExistence type="predicted"/>
<accession>A0A367IMK1</accession>
<feature type="domain" description="CCHC-type" evidence="3">
    <location>
        <begin position="264"/>
        <end position="279"/>
    </location>
</feature>
<keyword evidence="1" id="KW-0863">Zinc-finger</keyword>
<dbReference type="OrthoDB" id="2276648at2759"/>
<sequence length="311" mass="35776">MSEITKGIRSESHLVRFLHEITDFSGSTRYRLNGTGSMDNPLNWLRQLERLKNISGVQDRELLIIARDHLIGKAAAWFDVNSDTFKTWDDFTDSFKRKYCSGLEDVWWNEIRNLRQGADEDIEDVDIKLRELFALVGVTDERLKIRLFLDAIHPSIAWEVERSQDVNRYKDLDSVVTVASRVESISRKYHKKGVSTSRWTAKSESTKKVEEEFNDLVDETRSVKTTSTMEELLKEFKDLKISIVKTVNNINGTSGNRGSRNFVCFYCKKEGHKKFECPEFLKVKQGDSKPPSTELRANKDNSGKEVGPQVA</sequence>